<dbReference type="PANTHER" id="PTHR21600">
    <property type="entry name" value="MITOCHONDRIAL RNA PSEUDOURIDINE SYNTHASE"/>
    <property type="match status" value="1"/>
</dbReference>
<dbReference type="PROSITE" id="PS50889">
    <property type="entry name" value="S4"/>
    <property type="match status" value="1"/>
</dbReference>
<evidence type="ECO:0000259" key="6">
    <source>
        <dbReference type="Pfam" id="PF00849"/>
    </source>
</evidence>
<dbReference type="SUPFAM" id="SSF55120">
    <property type="entry name" value="Pseudouridine synthase"/>
    <property type="match status" value="1"/>
</dbReference>
<dbReference type="RefSeq" id="WP_133451070.1">
    <property type="nucleotide sequence ID" value="NZ_SCWF01000002.1"/>
</dbReference>
<dbReference type="InterPro" id="IPR006225">
    <property type="entry name" value="PsdUridine_synth_RluC/D"/>
</dbReference>
<dbReference type="InterPro" id="IPR006145">
    <property type="entry name" value="PsdUridine_synth_RsuA/RluA"/>
</dbReference>
<dbReference type="GO" id="GO:0009982">
    <property type="term" value="F:pseudouridine synthase activity"/>
    <property type="evidence" value="ECO:0007669"/>
    <property type="project" value="InterPro"/>
</dbReference>
<sequence>MKIELQVTDPMLLRTFLAEQAISKKSLSAIKRNGALLVNGIRQTVRANVVPGDVVTVVLPAETPSASLVPSEGPLEILYEDDALCIVNKPAGVSTMPSQLHPHDSLVERVLAHFREQRTAGIPHIVTRLDRQTSGVVIFAKHQLIHHWMTGIIDKVYLCAATGRLPARGRIDLPIRRKSESIIERITAPDGKPALTSYLTLLRSEHSVALVRLHTGRTHQIRVHFKAIGHPLLGDTLYGTDQSTGRQALHAFQVTFSHPVTARLITIQAPVPHDLRFVIPI</sequence>
<dbReference type="GO" id="GO:0003723">
    <property type="term" value="F:RNA binding"/>
    <property type="evidence" value="ECO:0007669"/>
    <property type="project" value="UniProtKB-KW"/>
</dbReference>
<evidence type="ECO:0000256" key="1">
    <source>
        <dbReference type="ARBA" id="ARBA00000073"/>
    </source>
</evidence>
<keyword evidence="5" id="KW-0413">Isomerase</keyword>
<keyword evidence="4" id="KW-0694">RNA-binding</keyword>
<evidence type="ECO:0000313" key="7">
    <source>
        <dbReference type="EMBL" id="TDM14880.1"/>
    </source>
</evidence>
<keyword evidence="8" id="KW-1185">Reference proteome</keyword>
<dbReference type="InterPro" id="IPR006224">
    <property type="entry name" value="PsdUridine_synth_RluA-like_CS"/>
</dbReference>
<organism evidence="7 8">
    <name type="scientific">Macrococcus bovicus</name>
    <dbReference type="NCBI Taxonomy" id="69968"/>
    <lineage>
        <taxon>Bacteria</taxon>
        <taxon>Bacillati</taxon>
        <taxon>Bacillota</taxon>
        <taxon>Bacilli</taxon>
        <taxon>Bacillales</taxon>
        <taxon>Staphylococcaceae</taxon>
        <taxon>Macrococcus</taxon>
    </lineage>
</organism>
<gene>
    <name evidence="7" type="ORF">ERX55_02765</name>
</gene>
<comment type="function">
    <text evidence="5">Responsible for synthesis of pseudouridine from uracil.</text>
</comment>
<dbReference type="GO" id="GO:0000455">
    <property type="term" value="P:enzyme-directed rRNA pseudouridine synthesis"/>
    <property type="evidence" value="ECO:0007669"/>
    <property type="project" value="TreeGrafter"/>
</dbReference>
<reference evidence="7 8" key="1">
    <citation type="submission" date="2019-01" db="EMBL/GenBank/DDBJ databases">
        <title>Draft genome sequences of the type strains of six Macrococcus species.</title>
        <authorList>
            <person name="Mazhar S."/>
            <person name="Altermann E."/>
            <person name="Hill C."/>
            <person name="Mcauliffe O."/>
        </authorList>
    </citation>
    <scope>NUCLEOTIDE SEQUENCE [LARGE SCALE GENOMIC DNA]</scope>
    <source>
        <strain evidence="7 8">ATCC 51825</strain>
    </source>
</reference>
<evidence type="ECO:0000256" key="2">
    <source>
        <dbReference type="ARBA" id="ARBA00010876"/>
    </source>
</evidence>
<comment type="similarity">
    <text evidence="2 5">Belongs to the pseudouridine synthase RluA family.</text>
</comment>
<evidence type="ECO:0000256" key="4">
    <source>
        <dbReference type="PROSITE-ProRule" id="PRU00182"/>
    </source>
</evidence>
<comment type="caution">
    <text evidence="7">The sequence shown here is derived from an EMBL/GenBank/DDBJ whole genome shotgun (WGS) entry which is preliminary data.</text>
</comment>
<dbReference type="OrthoDB" id="9807829at2"/>
<dbReference type="Proteomes" id="UP000294843">
    <property type="component" value="Unassembled WGS sequence"/>
</dbReference>
<proteinExistence type="inferred from homology"/>
<dbReference type="EMBL" id="SCWF01000002">
    <property type="protein sequence ID" value="TDM14880.1"/>
    <property type="molecule type" value="Genomic_DNA"/>
</dbReference>
<dbReference type="InterPro" id="IPR050188">
    <property type="entry name" value="RluA_PseudoU_synthase"/>
</dbReference>
<dbReference type="EC" id="5.4.99.-" evidence="5"/>
<accession>A0A4R6C176</accession>
<protein>
    <recommendedName>
        <fullName evidence="5">Pseudouridine synthase</fullName>
        <ecNumber evidence="5">5.4.99.-</ecNumber>
    </recommendedName>
</protein>
<dbReference type="AlphaFoldDB" id="A0A4R6C176"/>
<comment type="catalytic activity">
    <reaction evidence="1 5">
        <text>a uridine in RNA = a pseudouridine in RNA</text>
        <dbReference type="Rhea" id="RHEA:48348"/>
        <dbReference type="Rhea" id="RHEA-COMP:12068"/>
        <dbReference type="Rhea" id="RHEA-COMP:12069"/>
        <dbReference type="ChEBI" id="CHEBI:65314"/>
        <dbReference type="ChEBI" id="CHEBI:65315"/>
    </reaction>
</comment>
<dbReference type="CDD" id="cd02869">
    <property type="entry name" value="PseudoU_synth_RluA_like"/>
    <property type="match status" value="1"/>
</dbReference>
<dbReference type="PANTHER" id="PTHR21600:SF35">
    <property type="entry name" value="PSEUDOURIDINE SYNTHASE"/>
    <property type="match status" value="1"/>
</dbReference>
<evidence type="ECO:0000256" key="5">
    <source>
        <dbReference type="RuleBase" id="RU362028"/>
    </source>
</evidence>
<name>A0A4R6C176_9STAP</name>
<dbReference type="InterPro" id="IPR020103">
    <property type="entry name" value="PsdUridine_synth_cat_dom_sf"/>
</dbReference>
<evidence type="ECO:0000256" key="3">
    <source>
        <dbReference type="PIRSR" id="PIRSR606225-1"/>
    </source>
</evidence>
<evidence type="ECO:0000313" key="8">
    <source>
        <dbReference type="Proteomes" id="UP000294843"/>
    </source>
</evidence>
<feature type="active site" evidence="3">
    <location>
        <position position="130"/>
    </location>
</feature>
<dbReference type="NCBIfam" id="TIGR00005">
    <property type="entry name" value="rluA_subfam"/>
    <property type="match status" value="1"/>
</dbReference>
<dbReference type="GO" id="GO:0140098">
    <property type="term" value="F:catalytic activity, acting on RNA"/>
    <property type="evidence" value="ECO:0007669"/>
    <property type="project" value="UniProtKB-ARBA"/>
</dbReference>
<dbReference type="Pfam" id="PF00849">
    <property type="entry name" value="PseudoU_synth_2"/>
    <property type="match status" value="1"/>
</dbReference>
<feature type="domain" description="Pseudouridine synthase RsuA/RluA-like" evidence="6">
    <location>
        <begin position="85"/>
        <end position="226"/>
    </location>
</feature>
<dbReference type="Gene3D" id="3.30.2350.10">
    <property type="entry name" value="Pseudouridine synthase"/>
    <property type="match status" value="1"/>
</dbReference>
<dbReference type="PROSITE" id="PS01129">
    <property type="entry name" value="PSI_RLU"/>
    <property type="match status" value="1"/>
</dbReference>